<sequence length="87" mass="9209">MTSFTAKVIDPVGLHARPASVLTKEASKFTSEIKIKTGDKEGNLKSIMNVMALAVKSGAEITIEATGSDEKEAISAIEQAMKDNSII</sequence>
<feature type="domain" description="HPr" evidence="6">
    <location>
        <begin position="1"/>
        <end position="87"/>
    </location>
</feature>
<dbReference type="KEGG" id="stur:STURON_0094"/>
<dbReference type="GO" id="GO:0009401">
    <property type="term" value="P:phosphoenolpyruvate-dependent sugar phosphotransferase system"/>
    <property type="evidence" value="ECO:0007669"/>
    <property type="project" value="UniProtKB-KW"/>
</dbReference>
<gene>
    <name evidence="7" type="primary">ptsH</name>
    <name evidence="7" type="ORF">STURON_0094</name>
</gene>
<keyword evidence="5" id="KW-0598">Phosphotransferase system</keyword>
<dbReference type="InterPro" id="IPR001020">
    <property type="entry name" value="PTS_HPr_His_P_site"/>
</dbReference>
<dbReference type="Proteomes" id="UP000067243">
    <property type="component" value="Chromosome"/>
</dbReference>
<dbReference type="NCBIfam" id="TIGR01003">
    <property type="entry name" value="PTS_HPr_family"/>
    <property type="match status" value="1"/>
</dbReference>
<dbReference type="CDD" id="cd00367">
    <property type="entry name" value="PTS-HPr_like"/>
    <property type="match status" value="1"/>
</dbReference>
<keyword evidence="8" id="KW-1185">Reference proteome</keyword>
<dbReference type="AlphaFoldDB" id="A0A0K1P4W6"/>
<evidence type="ECO:0000313" key="7">
    <source>
        <dbReference type="EMBL" id="AKU79340.1"/>
    </source>
</evidence>
<dbReference type="RefSeq" id="WP_075047951.1">
    <property type="nucleotide sequence ID" value="NZ_CP012328.1"/>
</dbReference>
<dbReference type="InterPro" id="IPR035895">
    <property type="entry name" value="HPr-like_sf"/>
</dbReference>
<dbReference type="GO" id="GO:0005737">
    <property type="term" value="C:cytoplasm"/>
    <property type="evidence" value="ECO:0007669"/>
    <property type="project" value="UniProtKB-SubCell"/>
</dbReference>
<dbReference type="PANTHER" id="PTHR33705:SF2">
    <property type="entry name" value="PHOSPHOCARRIER PROTEIN NPR"/>
    <property type="match status" value="1"/>
</dbReference>
<name>A0A0K1P4W6_9MOLU</name>
<dbReference type="EMBL" id="CP012328">
    <property type="protein sequence ID" value="AKU79340.1"/>
    <property type="molecule type" value="Genomic_DNA"/>
</dbReference>
<dbReference type="OrthoDB" id="9809047at2"/>
<dbReference type="InterPro" id="IPR050399">
    <property type="entry name" value="HPr"/>
</dbReference>
<keyword evidence="4" id="KW-0963">Cytoplasm</keyword>
<dbReference type="Pfam" id="PF00381">
    <property type="entry name" value="PTS-HPr"/>
    <property type="match status" value="1"/>
</dbReference>
<dbReference type="InterPro" id="IPR002114">
    <property type="entry name" value="PTS_HPr_Ser_P_site"/>
</dbReference>
<dbReference type="PATRIC" id="fig|216946.3.peg.92"/>
<evidence type="ECO:0000256" key="3">
    <source>
        <dbReference type="ARBA" id="ARBA00020422"/>
    </source>
</evidence>
<dbReference type="PROSITE" id="PS51350">
    <property type="entry name" value="PTS_HPR_DOM"/>
    <property type="match status" value="1"/>
</dbReference>
<evidence type="ECO:0000256" key="4">
    <source>
        <dbReference type="ARBA" id="ARBA00022490"/>
    </source>
</evidence>
<organism evidence="7 8">
    <name type="scientific">Spiroplasma turonicum</name>
    <dbReference type="NCBI Taxonomy" id="216946"/>
    <lineage>
        <taxon>Bacteria</taxon>
        <taxon>Bacillati</taxon>
        <taxon>Mycoplasmatota</taxon>
        <taxon>Mollicutes</taxon>
        <taxon>Entomoplasmatales</taxon>
        <taxon>Spiroplasmataceae</taxon>
        <taxon>Spiroplasma</taxon>
    </lineage>
</organism>
<comment type="subcellular location">
    <subcellularLocation>
        <location evidence="2">Cytoplasm</location>
    </subcellularLocation>
</comment>
<dbReference type="PANTHER" id="PTHR33705">
    <property type="entry name" value="PHOSPHOCARRIER PROTEIN HPR"/>
    <property type="match status" value="1"/>
</dbReference>
<evidence type="ECO:0000259" key="6">
    <source>
        <dbReference type="PROSITE" id="PS51350"/>
    </source>
</evidence>
<protein>
    <recommendedName>
        <fullName evidence="3">Phosphocarrier protein HPr</fullName>
    </recommendedName>
</protein>
<reference evidence="7 8" key="1">
    <citation type="journal article" date="2015" name="Genome Announc.">
        <title>Complete Genome Sequence of Spiroplasma turonicum Strain Tab4cT, a Parasite of a Horse Fly, Haematopota sp. (Diptera: Tabanidae).</title>
        <authorList>
            <person name="Davis R.E."/>
            <person name="Shao J."/>
            <person name="Zhao Y."/>
            <person name="Gasparich G.E."/>
            <person name="Gaynor B.J."/>
            <person name="Donofrio N."/>
        </authorList>
    </citation>
    <scope>NUCLEOTIDE SEQUENCE [LARGE SCALE GENOMIC DNA]</scope>
    <source>
        <strain evidence="7 8">Tab4c</strain>
    </source>
</reference>
<dbReference type="SUPFAM" id="SSF55594">
    <property type="entry name" value="HPr-like"/>
    <property type="match status" value="1"/>
</dbReference>
<dbReference type="InterPro" id="IPR000032">
    <property type="entry name" value="HPr-like"/>
</dbReference>
<dbReference type="PRINTS" id="PR00107">
    <property type="entry name" value="PHOSPHOCPHPR"/>
</dbReference>
<evidence type="ECO:0000256" key="5">
    <source>
        <dbReference type="ARBA" id="ARBA00022683"/>
    </source>
</evidence>
<dbReference type="Gene3D" id="3.30.1340.10">
    <property type="entry name" value="HPr-like"/>
    <property type="match status" value="1"/>
</dbReference>
<dbReference type="PROSITE" id="PS00369">
    <property type="entry name" value="PTS_HPR_HIS"/>
    <property type="match status" value="1"/>
</dbReference>
<dbReference type="STRING" id="216946.STURO_v1c00920"/>
<comment type="function">
    <text evidence="1">General (non sugar-specific) component of the phosphoenolpyruvate-dependent sugar phosphotransferase system (sugar PTS). This major carbohydrate active-transport system catalyzes the phosphorylation of incoming sugar substrates concomitantly with their translocation across the cell membrane. The phosphoryl group from phosphoenolpyruvate (PEP) is transferred to the phosphoryl carrier protein HPr by enzyme I. Phospho-HPr then transfers it to the PTS EIIA domain.</text>
</comment>
<proteinExistence type="predicted"/>
<dbReference type="PROSITE" id="PS00589">
    <property type="entry name" value="PTS_HPR_SER"/>
    <property type="match status" value="1"/>
</dbReference>
<evidence type="ECO:0000256" key="1">
    <source>
        <dbReference type="ARBA" id="ARBA00003681"/>
    </source>
</evidence>
<evidence type="ECO:0000313" key="8">
    <source>
        <dbReference type="Proteomes" id="UP000067243"/>
    </source>
</evidence>
<accession>A0A0K1P4W6</accession>
<evidence type="ECO:0000256" key="2">
    <source>
        <dbReference type="ARBA" id="ARBA00004496"/>
    </source>
</evidence>